<name>A0A9N8DQN7_9STRA</name>
<comment type="caution">
    <text evidence="3">The sequence shown here is derived from an EMBL/GenBank/DDBJ whole genome shotgun (WGS) entry which is preliminary data.</text>
</comment>
<dbReference type="InterPro" id="IPR050647">
    <property type="entry name" value="Plant_LRR-RLKs"/>
</dbReference>
<dbReference type="Gene3D" id="3.80.10.10">
    <property type="entry name" value="Ribonuclease Inhibitor"/>
    <property type="match status" value="1"/>
</dbReference>
<keyword evidence="4" id="KW-1185">Reference proteome</keyword>
<dbReference type="InterPro" id="IPR001611">
    <property type="entry name" value="Leu-rich_rpt"/>
</dbReference>
<dbReference type="Pfam" id="PF00560">
    <property type="entry name" value="LRR_1"/>
    <property type="match status" value="1"/>
</dbReference>
<dbReference type="AlphaFoldDB" id="A0A9N8DQN7"/>
<dbReference type="InterPro" id="IPR032675">
    <property type="entry name" value="LRR_dom_sf"/>
</dbReference>
<evidence type="ECO:0000313" key="3">
    <source>
        <dbReference type="EMBL" id="CAB9506889.1"/>
    </source>
</evidence>
<sequence length="205" mass="22124">MISLDFSTNNLEGTIPPEISLLSAGLQHFALRQNLGVFGELPTELDRITKLTSLMLFATSISGSLPTELGQLESLIDENHLEGPLPSGLFSQLTNLQNWQSSSNLFSGSIPTEVGLLTDLKRLEVQNNTELFGTLPRELVALRNLTSLVVKNTSLAGSIPEPLCSKMYQDHWITTAQGLLSVKVNAPVCEGTLLCGCDCALCPVN</sequence>
<evidence type="ECO:0000256" key="1">
    <source>
        <dbReference type="ARBA" id="ARBA00022614"/>
    </source>
</evidence>
<dbReference type="PANTHER" id="PTHR48056">
    <property type="entry name" value="LRR RECEPTOR-LIKE SERINE/THREONINE-PROTEIN KINASE-RELATED"/>
    <property type="match status" value="1"/>
</dbReference>
<protein>
    <submittedName>
        <fullName evidence="3">Leucine rich repeat N-terminal domain</fullName>
    </submittedName>
</protein>
<evidence type="ECO:0000313" key="4">
    <source>
        <dbReference type="Proteomes" id="UP001153069"/>
    </source>
</evidence>
<reference evidence="3" key="1">
    <citation type="submission" date="2020-06" db="EMBL/GenBank/DDBJ databases">
        <authorList>
            <consortium name="Plant Systems Biology data submission"/>
        </authorList>
    </citation>
    <scope>NUCLEOTIDE SEQUENCE</scope>
    <source>
        <strain evidence="3">D6</strain>
    </source>
</reference>
<proteinExistence type="predicted"/>
<evidence type="ECO:0000256" key="2">
    <source>
        <dbReference type="ARBA" id="ARBA00022737"/>
    </source>
</evidence>
<dbReference type="OrthoDB" id="46376at2759"/>
<accession>A0A9N8DQN7</accession>
<organism evidence="3 4">
    <name type="scientific">Seminavis robusta</name>
    <dbReference type="NCBI Taxonomy" id="568900"/>
    <lineage>
        <taxon>Eukaryota</taxon>
        <taxon>Sar</taxon>
        <taxon>Stramenopiles</taxon>
        <taxon>Ochrophyta</taxon>
        <taxon>Bacillariophyta</taxon>
        <taxon>Bacillariophyceae</taxon>
        <taxon>Bacillariophycidae</taxon>
        <taxon>Naviculales</taxon>
        <taxon>Naviculaceae</taxon>
        <taxon>Seminavis</taxon>
    </lineage>
</organism>
<dbReference type="Proteomes" id="UP001153069">
    <property type="component" value="Unassembled WGS sequence"/>
</dbReference>
<dbReference type="SUPFAM" id="SSF52058">
    <property type="entry name" value="L domain-like"/>
    <property type="match status" value="1"/>
</dbReference>
<keyword evidence="2" id="KW-0677">Repeat</keyword>
<gene>
    <name evidence="3" type="ORF">SEMRO_283_G107700.1</name>
</gene>
<keyword evidence="1" id="KW-0433">Leucine-rich repeat</keyword>
<dbReference type="EMBL" id="CAICTM010000282">
    <property type="protein sequence ID" value="CAB9506889.1"/>
    <property type="molecule type" value="Genomic_DNA"/>
</dbReference>